<comment type="caution">
    <text evidence="3">The sequence shown here is derived from an EMBL/GenBank/DDBJ whole genome shotgun (WGS) entry which is preliminary data.</text>
</comment>
<feature type="signal peptide" evidence="1">
    <location>
        <begin position="1"/>
        <end position="27"/>
    </location>
</feature>
<reference evidence="3 4" key="1">
    <citation type="submission" date="2024-10" db="EMBL/GenBank/DDBJ databases">
        <title>The Natural Products Discovery Center: Release of the First 8490 Sequenced Strains for Exploring Actinobacteria Biosynthetic Diversity.</title>
        <authorList>
            <person name="Kalkreuter E."/>
            <person name="Kautsar S.A."/>
            <person name="Yang D."/>
            <person name="Bader C.D."/>
            <person name="Teijaro C.N."/>
            <person name="Fluegel L."/>
            <person name="Davis C.M."/>
            <person name="Simpson J.R."/>
            <person name="Lauterbach L."/>
            <person name="Steele A.D."/>
            <person name="Gui C."/>
            <person name="Meng S."/>
            <person name="Li G."/>
            <person name="Viehrig K."/>
            <person name="Ye F."/>
            <person name="Su P."/>
            <person name="Kiefer A.F."/>
            <person name="Nichols A."/>
            <person name="Cepeda A.J."/>
            <person name="Yan W."/>
            <person name="Fan B."/>
            <person name="Jiang Y."/>
            <person name="Adhikari A."/>
            <person name="Zheng C.-J."/>
            <person name="Schuster L."/>
            <person name="Cowan T.M."/>
            <person name="Smanski M.J."/>
            <person name="Chevrette M.G."/>
            <person name="De Carvalho L.P.S."/>
            <person name="Shen B."/>
        </authorList>
    </citation>
    <scope>NUCLEOTIDE SEQUENCE [LARGE SCALE GENOMIC DNA]</scope>
    <source>
        <strain evidence="3 4">NPDC000087</strain>
    </source>
</reference>
<dbReference type="PROSITE" id="PS51318">
    <property type="entry name" value="TAT"/>
    <property type="match status" value="1"/>
</dbReference>
<protein>
    <submittedName>
        <fullName evidence="3">Amidohydrolase family protein</fullName>
    </submittedName>
</protein>
<dbReference type="Pfam" id="PF01979">
    <property type="entry name" value="Amidohydro_1"/>
    <property type="match status" value="1"/>
</dbReference>
<dbReference type="SUPFAM" id="SSF51338">
    <property type="entry name" value="Composite domain of metallo-dependent hydrolases"/>
    <property type="match status" value="1"/>
</dbReference>
<dbReference type="InterPro" id="IPR032466">
    <property type="entry name" value="Metal_Hydrolase"/>
</dbReference>
<name>A0ABW6W9C9_9ACTN</name>
<keyword evidence="4" id="KW-1185">Reference proteome</keyword>
<dbReference type="EMBL" id="JBIAZU010000001">
    <property type="protein sequence ID" value="MFF5289120.1"/>
    <property type="molecule type" value="Genomic_DNA"/>
</dbReference>
<evidence type="ECO:0000259" key="2">
    <source>
        <dbReference type="Pfam" id="PF01979"/>
    </source>
</evidence>
<organism evidence="3 4">
    <name type="scientific">Paractinoplanes globisporus</name>
    <dbReference type="NCBI Taxonomy" id="113565"/>
    <lineage>
        <taxon>Bacteria</taxon>
        <taxon>Bacillati</taxon>
        <taxon>Actinomycetota</taxon>
        <taxon>Actinomycetes</taxon>
        <taxon>Micromonosporales</taxon>
        <taxon>Micromonosporaceae</taxon>
        <taxon>Paractinoplanes</taxon>
    </lineage>
</organism>
<dbReference type="InterPro" id="IPR011059">
    <property type="entry name" value="Metal-dep_hydrolase_composite"/>
</dbReference>
<dbReference type="Gene3D" id="3.20.20.140">
    <property type="entry name" value="Metal-dependent hydrolases"/>
    <property type="match status" value="2"/>
</dbReference>
<dbReference type="RefSeq" id="WP_020509466.1">
    <property type="nucleotide sequence ID" value="NZ_JBIAZU010000001.1"/>
</dbReference>
<accession>A0ABW6W9C9</accession>
<gene>
    <name evidence="3" type="ORF">ACFY35_06770</name>
</gene>
<dbReference type="Proteomes" id="UP001602245">
    <property type="component" value="Unassembled WGS sequence"/>
</dbReference>
<dbReference type="InterPro" id="IPR051781">
    <property type="entry name" value="Metallo-dep_Hydrolase"/>
</dbReference>
<dbReference type="PANTHER" id="PTHR43135">
    <property type="entry name" value="ALPHA-D-RIBOSE 1-METHYLPHOSPHONATE 5-TRIPHOSPHATE DIPHOSPHATASE"/>
    <property type="match status" value="1"/>
</dbReference>
<feature type="domain" description="Amidohydrolase-related" evidence="2">
    <location>
        <begin position="87"/>
        <end position="468"/>
    </location>
</feature>
<proteinExistence type="predicted"/>
<feature type="chain" id="PRO_5047542526" evidence="1">
    <location>
        <begin position="28"/>
        <end position="514"/>
    </location>
</feature>
<dbReference type="PANTHER" id="PTHR43135:SF3">
    <property type="entry name" value="ALPHA-D-RIBOSE 1-METHYLPHOSPHONATE 5-TRIPHOSPHATE DIPHOSPHATASE"/>
    <property type="match status" value="1"/>
</dbReference>
<sequence length="514" mass="55640">MQRRTILTGTALGVAGAALGLSPSAEASPAATRKLIAIRGVTVIDASGGVRRGCTVLIQGDRILDAGPAQRVPVPHDATVLDGSGKYLIPGLADMHTHAVGIDDTDPELYVVNGVTTTRQMSGSPEARAWQGQIAAGARLGPQWSIGSRIVDGAPSLWDGLDVDGSVHVSVANPAEARSAVQREHASGVAFIKTYTRLTRESFLAVADESAKLGLPFLGHVPDFVTLTEASDRGMRTIEHLFEVWYDTSSEEDRLRRAVAAVPIGPGDYNGWFTKMHPYEYAAARSYDRRKAARVFHRIARNGTFFTPTLVLHETNDMPEQIDRHDPRYRYFSPDVIGYWDWALDNLYLPGRTPARIAESRELFRRRLALTADLAEAGVPLMTGTDLGTTYLMPGFSLHDELARFVRAGLKPMEALAAATLNPARYLGRRDQGVISRGAVADLVLLDADPLHDIRNTTRIDSVFVRGTHLGPARRRQMLADIEAAAQRPKPAAAAPVAFRGCPCHGAVPPGISA</sequence>
<evidence type="ECO:0000313" key="4">
    <source>
        <dbReference type="Proteomes" id="UP001602245"/>
    </source>
</evidence>
<evidence type="ECO:0000256" key="1">
    <source>
        <dbReference type="SAM" id="SignalP"/>
    </source>
</evidence>
<evidence type="ECO:0000313" key="3">
    <source>
        <dbReference type="EMBL" id="MFF5289120.1"/>
    </source>
</evidence>
<dbReference type="SUPFAM" id="SSF51556">
    <property type="entry name" value="Metallo-dependent hydrolases"/>
    <property type="match status" value="1"/>
</dbReference>
<dbReference type="InterPro" id="IPR006680">
    <property type="entry name" value="Amidohydro-rel"/>
</dbReference>
<dbReference type="Gene3D" id="2.30.40.10">
    <property type="entry name" value="Urease, subunit C, domain 1"/>
    <property type="match status" value="2"/>
</dbReference>
<keyword evidence="1" id="KW-0732">Signal</keyword>
<dbReference type="InterPro" id="IPR006311">
    <property type="entry name" value="TAT_signal"/>
</dbReference>